<organism evidence="2 3">
    <name type="scientific">Dawidia soli</name>
    <dbReference type="NCBI Taxonomy" id="2782352"/>
    <lineage>
        <taxon>Bacteria</taxon>
        <taxon>Pseudomonadati</taxon>
        <taxon>Bacteroidota</taxon>
        <taxon>Cytophagia</taxon>
        <taxon>Cytophagales</taxon>
        <taxon>Chryseotaleaceae</taxon>
        <taxon>Dawidia</taxon>
    </lineage>
</organism>
<dbReference type="RefSeq" id="WP_254089963.1">
    <property type="nucleotide sequence ID" value="NZ_JAHESC010000010.1"/>
</dbReference>
<dbReference type="AlphaFoldDB" id="A0AAP2D7U4"/>
<reference evidence="2 3" key="1">
    <citation type="submission" date="2021-05" db="EMBL/GenBank/DDBJ databases">
        <title>A Polyphasic approach of four new species of the genus Ohtaekwangia: Ohtaekwangia histidinii sp. nov., Ohtaekwangia cretensis sp. nov., Ohtaekwangia indiensis sp. nov., Ohtaekwangia reichenbachii sp. nov. from diverse environment.</title>
        <authorList>
            <person name="Octaviana S."/>
        </authorList>
    </citation>
    <scope>NUCLEOTIDE SEQUENCE [LARGE SCALE GENOMIC DNA]</scope>
    <source>
        <strain evidence="2 3">PWU37</strain>
    </source>
</reference>
<dbReference type="SUPFAM" id="SSF53448">
    <property type="entry name" value="Nucleotide-diphospho-sugar transferases"/>
    <property type="match status" value="1"/>
</dbReference>
<proteinExistence type="predicted"/>
<dbReference type="PANTHER" id="PTHR22916">
    <property type="entry name" value="GLYCOSYLTRANSFERASE"/>
    <property type="match status" value="1"/>
</dbReference>
<keyword evidence="2" id="KW-0808">Transferase</keyword>
<name>A0AAP2D7U4_9BACT</name>
<feature type="domain" description="Glycosyltransferase 2-like" evidence="1">
    <location>
        <begin position="4"/>
        <end position="109"/>
    </location>
</feature>
<dbReference type="EC" id="2.4.-.-" evidence="2"/>
<dbReference type="InterPro" id="IPR001173">
    <property type="entry name" value="Glyco_trans_2-like"/>
</dbReference>
<sequence>MLFSIIIPTYNRADHIGRTITSLLSQNTTDAADFEIIVVDDGSTDNTAEVVGGLMKDSRLRYVKKENGERAAARNFGARMAGGEYVNFFDSDDLAYPHHIQLATATVQRLRSPEIFHLGYDVRSEDGKLLRLVNNLPTTINDTLIDGNHLSCGGTFVRADIWRQYPFNEDRGLSASEDYELWLRLASRFDIHCINTVTSTVVNHAGRSVININEEKFLLRMKLLREYLEKDEKFMNVYGSRLKTFLAYRRIYMALHMAMAKMSHKKVWNHLLMAIRYKPGVMFSRRFLAALKNMFV</sequence>
<evidence type="ECO:0000313" key="2">
    <source>
        <dbReference type="EMBL" id="MBT1686729.1"/>
    </source>
</evidence>
<dbReference type="InterPro" id="IPR029044">
    <property type="entry name" value="Nucleotide-diphossugar_trans"/>
</dbReference>
<dbReference type="EMBL" id="JAHESC010000010">
    <property type="protein sequence ID" value="MBT1686729.1"/>
    <property type="molecule type" value="Genomic_DNA"/>
</dbReference>
<keyword evidence="3" id="KW-1185">Reference proteome</keyword>
<evidence type="ECO:0000259" key="1">
    <source>
        <dbReference type="Pfam" id="PF00535"/>
    </source>
</evidence>
<dbReference type="Gene3D" id="3.90.550.10">
    <property type="entry name" value="Spore Coat Polysaccharide Biosynthesis Protein SpsA, Chain A"/>
    <property type="match status" value="1"/>
</dbReference>
<gene>
    <name evidence="2" type="ORF">KK078_09185</name>
</gene>
<protein>
    <submittedName>
        <fullName evidence="2">Glycosyltransferase</fullName>
        <ecNumber evidence="2">2.4.-.-</ecNumber>
    </submittedName>
</protein>
<comment type="caution">
    <text evidence="2">The sequence shown here is derived from an EMBL/GenBank/DDBJ whole genome shotgun (WGS) entry which is preliminary data.</text>
</comment>
<dbReference type="GO" id="GO:0016758">
    <property type="term" value="F:hexosyltransferase activity"/>
    <property type="evidence" value="ECO:0007669"/>
    <property type="project" value="UniProtKB-ARBA"/>
</dbReference>
<dbReference type="PANTHER" id="PTHR22916:SF3">
    <property type="entry name" value="UDP-GLCNAC:BETAGAL BETA-1,3-N-ACETYLGLUCOSAMINYLTRANSFERASE-LIKE PROTEIN 1"/>
    <property type="match status" value="1"/>
</dbReference>
<keyword evidence="2" id="KW-0328">Glycosyltransferase</keyword>
<accession>A0AAP2D7U4</accession>
<dbReference type="Proteomes" id="UP001319180">
    <property type="component" value="Unassembled WGS sequence"/>
</dbReference>
<dbReference type="Pfam" id="PF00535">
    <property type="entry name" value="Glycos_transf_2"/>
    <property type="match status" value="1"/>
</dbReference>
<evidence type="ECO:0000313" key="3">
    <source>
        <dbReference type="Proteomes" id="UP001319180"/>
    </source>
</evidence>